<reference evidence="1" key="1">
    <citation type="journal article" date="2022" name="bioRxiv">
        <title>Sequencing and chromosome-scale assembly of the giantPleurodeles waltlgenome.</title>
        <authorList>
            <person name="Brown T."/>
            <person name="Elewa A."/>
            <person name="Iarovenko S."/>
            <person name="Subramanian E."/>
            <person name="Araus A.J."/>
            <person name="Petzold A."/>
            <person name="Susuki M."/>
            <person name="Suzuki K.-i.T."/>
            <person name="Hayashi T."/>
            <person name="Toyoda A."/>
            <person name="Oliveira C."/>
            <person name="Osipova E."/>
            <person name="Leigh N.D."/>
            <person name="Simon A."/>
            <person name="Yun M.H."/>
        </authorList>
    </citation>
    <scope>NUCLEOTIDE SEQUENCE</scope>
    <source>
        <strain evidence="1">20211129_DDA</strain>
        <tissue evidence="1">Liver</tissue>
    </source>
</reference>
<sequence length="197" mass="22141">MEKFGCPDKFISMVHQFHDSMLARVLDDGDSFYAFPLTNGVKQCLNFLAVLSDAFCDDEETSTKIRYRADVRLFNLQRLQARTKVEVDSVCNFLFADDCALNAAIEAQMQKSMNHFSTACRNFGLTVSTKTTEVLHQPAPQKTYAEPTTITEGKILKAVDKFTYFCSTLSRSVNTDDEVDTRIARASSAFGRLQESV</sequence>
<organism evidence="1 3">
    <name type="scientific">Pleurodeles waltl</name>
    <name type="common">Iberian ribbed newt</name>
    <dbReference type="NCBI Taxonomy" id="8319"/>
    <lineage>
        <taxon>Eukaryota</taxon>
        <taxon>Metazoa</taxon>
        <taxon>Chordata</taxon>
        <taxon>Craniata</taxon>
        <taxon>Vertebrata</taxon>
        <taxon>Euteleostomi</taxon>
        <taxon>Amphibia</taxon>
        <taxon>Batrachia</taxon>
        <taxon>Caudata</taxon>
        <taxon>Salamandroidea</taxon>
        <taxon>Salamandridae</taxon>
        <taxon>Pleurodelinae</taxon>
        <taxon>Pleurodeles</taxon>
    </lineage>
</organism>
<dbReference type="AlphaFoldDB" id="A0AAV7NSF0"/>
<evidence type="ECO:0008006" key="4">
    <source>
        <dbReference type="Google" id="ProtNLM"/>
    </source>
</evidence>
<dbReference type="Proteomes" id="UP001066276">
    <property type="component" value="Chromosome 8"/>
</dbReference>
<evidence type="ECO:0000313" key="1">
    <source>
        <dbReference type="EMBL" id="KAJ1118439.1"/>
    </source>
</evidence>
<evidence type="ECO:0000313" key="3">
    <source>
        <dbReference type="Proteomes" id="UP001066276"/>
    </source>
</evidence>
<dbReference type="EMBL" id="JANPWB010000012">
    <property type="protein sequence ID" value="KAJ1118441.1"/>
    <property type="molecule type" value="Genomic_DNA"/>
</dbReference>
<evidence type="ECO:0000313" key="2">
    <source>
        <dbReference type="EMBL" id="KAJ1118441.1"/>
    </source>
</evidence>
<dbReference type="PANTHER" id="PTHR47027">
    <property type="entry name" value="REVERSE TRANSCRIPTASE DOMAIN-CONTAINING PROTEIN"/>
    <property type="match status" value="1"/>
</dbReference>
<comment type="caution">
    <text evidence="1">The sequence shown here is derived from an EMBL/GenBank/DDBJ whole genome shotgun (WGS) entry which is preliminary data.</text>
</comment>
<dbReference type="EMBL" id="JANPWB010000012">
    <property type="protein sequence ID" value="KAJ1118439.1"/>
    <property type="molecule type" value="Genomic_DNA"/>
</dbReference>
<name>A0AAV7NSF0_PLEWA</name>
<accession>A0AAV7NSF0</accession>
<proteinExistence type="predicted"/>
<keyword evidence="3" id="KW-1185">Reference proteome</keyword>
<dbReference type="PANTHER" id="PTHR47027:SF26">
    <property type="entry name" value="REVERSE TRANSCRIPTASE DOMAIN-CONTAINING PROTEIN"/>
    <property type="match status" value="1"/>
</dbReference>
<gene>
    <name evidence="1" type="ORF">NDU88_006630</name>
    <name evidence="2" type="ORF">NDU88_006632</name>
</gene>
<protein>
    <recommendedName>
        <fullName evidence="4">Reverse transcriptase domain-containing protein</fullName>
    </recommendedName>
</protein>